<protein>
    <submittedName>
        <fullName evidence="2">Uncharacterized protein</fullName>
    </submittedName>
</protein>
<feature type="transmembrane region" description="Helical" evidence="1">
    <location>
        <begin position="6"/>
        <end position="27"/>
    </location>
</feature>
<dbReference type="EMBL" id="VRKQ01000024">
    <property type="protein sequence ID" value="TXG34533.1"/>
    <property type="molecule type" value="Genomic_DNA"/>
</dbReference>
<gene>
    <name evidence="2" type="ORF">FUA22_18115</name>
</gene>
<name>A0A5C7GD46_9FLAO</name>
<evidence type="ECO:0000313" key="2">
    <source>
        <dbReference type="EMBL" id="TXG34533.1"/>
    </source>
</evidence>
<accession>A0A5C7GD46</accession>
<proteinExistence type="predicted"/>
<dbReference type="AlphaFoldDB" id="A0A5C7GD46"/>
<keyword evidence="3" id="KW-1185">Reference proteome</keyword>
<keyword evidence="1" id="KW-0472">Membrane</keyword>
<reference evidence="2 3" key="1">
    <citation type="submission" date="2019-08" db="EMBL/GenBank/DDBJ databases">
        <title>Seonamhaeicola sediminis sp. nov., isolated from marine sediment.</title>
        <authorList>
            <person name="Cao W.R."/>
        </authorList>
    </citation>
    <scope>NUCLEOTIDE SEQUENCE [LARGE SCALE GENOMIC DNA]</scope>
    <source>
        <strain evidence="2 3">1505</strain>
    </source>
</reference>
<sequence>MVFNKWYKISLIFLIFISSIGLIYYFNLSNRHKAIVKTRALHFLNIIDSKWEKTLSNEQLKFESPSLLIDGIYKSMEGPKAMNYFNLDKTNNSLFYMTGFKVKAKHTKSGLPLSNDFICHMNIDYIEQEHHGRWNLLNRINTQYPRLISISHGIESVNFPNGFGIPFFGNETFFMTTQSLNHNVKDSIFQIKHDISINYNNNETNKPLMPKTIFMMLPFDIDNPGVINESFDNSCIPVETKNHTYINENGQAMSGHWTLFKGETTYSSNVTQQLAIKDTMRLHQITPHLHPFANQFILKDITSNQIIYNCEVKNHSGKIGLTKTPEFSSSKGLKMFPSHEYELILTTNNTTNKPQDMMASMFLFFYDKELDIKIKAYRNAN</sequence>
<evidence type="ECO:0000256" key="1">
    <source>
        <dbReference type="SAM" id="Phobius"/>
    </source>
</evidence>
<organism evidence="2 3">
    <name type="scientific">Seonamhaeicola maritimus</name>
    <dbReference type="NCBI Taxonomy" id="2591822"/>
    <lineage>
        <taxon>Bacteria</taxon>
        <taxon>Pseudomonadati</taxon>
        <taxon>Bacteroidota</taxon>
        <taxon>Flavobacteriia</taxon>
        <taxon>Flavobacteriales</taxon>
        <taxon>Flavobacteriaceae</taxon>
    </lineage>
</organism>
<keyword evidence="1" id="KW-1133">Transmembrane helix</keyword>
<dbReference type="OrthoDB" id="1308060at2"/>
<dbReference type="RefSeq" id="WP_147770018.1">
    <property type="nucleotide sequence ID" value="NZ_VRKQ01000024.1"/>
</dbReference>
<keyword evidence="1" id="KW-0812">Transmembrane</keyword>
<comment type="caution">
    <text evidence="2">The sequence shown here is derived from an EMBL/GenBank/DDBJ whole genome shotgun (WGS) entry which is preliminary data.</text>
</comment>
<dbReference type="Proteomes" id="UP000321080">
    <property type="component" value="Unassembled WGS sequence"/>
</dbReference>
<evidence type="ECO:0000313" key="3">
    <source>
        <dbReference type="Proteomes" id="UP000321080"/>
    </source>
</evidence>